<feature type="domain" description="N-acetyltransferase" evidence="2">
    <location>
        <begin position="208"/>
        <end position="295"/>
    </location>
</feature>
<sequence length="384" mass="42502">MDSDSIVNAIVQNVRAAADRQIAAAMAAQGANTGPSPSLSAPSLVTDNFDSPLSSDQYAESQENKLYPSPADGDHSSQADGFHAPIAPVGQGLMDGNEDLGKFEIHPLVKANIPDPPPMKSINLQVAGDDGYELTTITEGDSHALHALLEKFPYNGPVNVKKPYTNNSVYYWFRESAYFADSVLDLKTNENRHFALYSMNPPFRKSIPFQVIRYNGELVGHCALTAARSIKREHPTKNQEYVKLTFLLSPEHRQKKVMFKACQKLLTLAAKEYDVSLVYATSDLANVGANVLLQKLMDWSEAKWGPKGEYDEATLPVQRENYETYGGNGYMEVRRGKWWMWKIGGDEKMKDVSDDEGDEESKDGEGPPLQEMVALSLGSMSPEQ</sequence>
<dbReference type="AlphaFoldDB" id="A0A1L7WX71"/>
<feature type="compositionally biased region" description="Acidic residues" evidence="1">
    <location>
        <begin position="353"/>
        <end position="362"/>
    </location>
</feature>
<reference evidence="3 4" key="1">
    <citation type="submission" date="2016-03" db="EMBL/GenBank/DDBJ databases">
        <authorList>
            <person name="Ploux O."/>
        </authorList>
    </citation>
    <scope>NUCLEOTIDE SEQUENCE [LARGE SCALE GENOMIC DNA]</scope>
    <source>
        <strain evidence="3 4">UAMH 11012</strain>
    </source>
</reference>
<dbReference type="Proteomes" id="UP000184330">
    <property type="component" value="Unassembled WGS sequence"/>
</dbReference>
<dbReference type="GO" id="GO:0016747">
    <property type="term" value="F:acyltransferase activity, transferring groups other than amino-acyl groups"/>
    <property type="evidence" value="ECO:0007669"/>
    <property type="project" value="InterPro"/>
</dbReference>
<gene>
    <name evidence="3" type="ORF">PAC_07242</name>
</gene>
<dbReference type="Pfam" id="PF00583">
    <property type="entry name" value="Acetyltransf_1"/>
    <property type="match status" value="1"/>
</dbReference>
<evidence type="ECO:0000256" key="1">
    <source>
        <dbReference type="SAM" id="MobiDB-lite"/>
    </source>
</evidence>
<feature type="region of interest" description="Disordered" evidence="1">
    <location>
        <begin position="28"/>
        <end position="93"/>
    </location>
</feature>
<proteinExistence type="predicted"/>
<accession>A0A1L7WX71</accession>
<dbReference type="EMBL" id="FJOG01000009">
    <property type="protein sequence ID" value="CZR57353.1"/>
    <property type="molecule type" value="Genomic_DNA"/>
</dbReference>
<protein>
    <recommendedName>
        <fullName evidence="2">N-acetyltransferase domain-containing protein</fullName>
    </recommendedName>
</protein>
<keyword evidence="4" id="KW-1185">Reference proteome</keyword>
<evidence type="ECO:0000313" key="3">
    <source>
        <dbReference type="EMBL" id="CZR57353.1"/>
    </source>
</evidence>
<feature type="compositionally biased region" description="Polar residues" evidence="1">
    <location>
        <begin position="32"/>
        <end position="61"/>
    </location>
</feature>
<name>A0A1L7WX71_9HELO</name>
<evidence type="ECO:0000259" key="2">
    <source>
        <dbReference type="Pfam" id="PF00583"/>
    </source>
</evidence>
<dbReference type="OrthoDB" id="3562390at2759"/>
<evidence type="ECO:0000313" key="4">
    <source>
        <dbReference type="Proteomes" id="UP000184330"/>
    </source>
</evidence>
<dbReference type="SUPFAM" id="SSF55729">
    <property type="entry name" value="Acyl-CoA N-acyltransferases (Nat)"/>
    <property type="match status" value="1"/>
</dbReference>
<dbReference type="Gene3D" id="3.40.630.30">
    <property type="match status" value="1"/>
</dbReference>
<dbReference type="InterPro" id="IPR016181">
    <property type="entry name" value="Acyl_CoA_acyltransferase"/>
</dbReference>
<organism evidence="3 4">
    <name type="scientific">Phialocephala subalpina</name>
    <dbReference type="NCBI Taxonomy" id="576137"/>
    <lineage>
        <taxon>Eukaryota</taxon>
        <taxon>Fungi</taxon>
        <taxon>Dikarya</taxon>
        <taxon>Ascomycota</taxon>
        <taxon>Pezizomycotina</taxon>
        <taxon>Leotiomycetes</taxon>
        <taxon>Helotiales</taxon>
        <taxon>Mollisiaceae</taxon>
        <taxon>Phialocephala</taxon>
        <taxon>Phialocephala fortinii species complex</taxon>
    </lineage>
</organism>
<dbReference type="InterPro" id="IPR000182">
    <property type="entry name" value="GNAT_dom"/>
</dbReference>
<feature type="region of interest" description="Disordered" evidence="1">
    <location>
        <begin position="348"/>
        <end position="384"/>
    </location>
</feature>